<name>A0A803PB91_CANSA</name>
<organism evidence="2 3">
    <name type="scientific">Cannabis sativa</name>
    <name type="common">Hemp</name>
    <name type="synonym">Marijuana</name>
    <dbReference type="NCBI Taxonomy" id="3483"/>
    <lineage>
        <taxon>Eukaryota</taxon>
        <taxon>Viridiplantae</taxon>
        <taxon>Streptophyta</taxon>
        <taxon>Embryophyta</taxon>
        <taxon>Tracheophyta</taxon>
        <taxon>Spermatophyta</taxon>
        <taxon>Magnoliopsida</taxon>
        <taxon>eudicotyledons</taxon>
        <taxon>Gunneridae</taxon>
        <taxon>Pentapetalae</taxon>
        <taxon>rosids</taxon>
        <taxon>fabids</taxon>
        <taxon>Rosales</taxon>
        <taxon>Cannabaceae</taxon>
        <taxon>Cannabis</taxon>
    </lineage>
</organism>
<evidence type="ECO:0000313" key="3">
    <source>
        <dbReference type="Proteomes" id="UP000596661"/>
    </source>
</evidence>
<feature type="compositionally biased region" description="Acidic residues" evidence="1">
    <location>
        <begin position="99"/>
        <end position="110"/>
    </location>
</feature>
<dbReference type="EnsemblPlants" id="evm.model.03.987">
    <property type="protein sequence ID" value="cds.evm.model.03.987"/>
    <property type="gene ID" value="evm.TU.03.987"/>
</dbReference>
<reference evidence="2" key="1">
    <citation type="submission" date="2018-11" db="EMBL/GenBank/DDBJ databases">
        <authorList>
            <person name="Grassa J C."/>
        </authorList>
    </citation>
    <scope>NUCLEOTIDE SEQUENCE [LARGE SCALE GENOMIC DNA]</scope>
</reference>
<keyword evidence="3" id="KW-1185">Reference proteome</keyword>
<proteinExistence type="predicted"/>
<feature type="region of interest" description="Disordered" evidence="1">
    <location>
        <begin position="1"/>
        <end position="31"/>
    </location>
</feature>
<sequence>MQILRTKISRTSRSPKSRRNFKPSSQSKVEELARNLETEKENGKKQYDQAVSDYIYTTLSKVPDFDFSILGAEATEMVEAFRPMSPTQTQECGGNLFPEEAETADAEEGR</sequence>
<feature type="region of interest" description="Disordered" evidence="1">
    <location>
        <begin position="85"/>
        <end position="110"/>
    </location>
</feature>
<protein>
    <submittedName>
        <fullName evidence="2">Uncharacterized protein</fullName>
    </submittedName>
</protein>
<dbReference type="AlphaFoldDB" id="A0A803PB91"/>
<dbReference type="Gramene" id="evm.model.03.987">
    <property type="protein sequence ID" value="cds.evm.model.03.987"/>
    <property type="gene ID" value="evm.TU.03.987"/>
</dbReference>
<dbReference type="EMBL" id="UZAU01000277">
    <property type="status" value="NOT_ANNOTATED_CDS"/>
    <property type="molecule type" value="Genomic_DNA"/>
</dbReference>
<reference evidence="2" key="2">
    <citation type="submission" date="2021-03" db="UniProtKB">
        <authorList>
            <consortium name="EnsemblPlants"/>
        </authorList>
    </citation>
    <scope>IDENTIFICATION</scope>
</reference>
<evidence type="ECO:0000313" key="2">
    <source>
        <dbReference type="EnsemblPlants" id="cds.evm.model.03.987"/>
    </source>
</evidence>
<feature type="compositionally biased region" description="Basic residues" evidence="1">
    <location>
        <begin position="7"/>
        <end position="21"/>
    </location>
</feature>
<dbReference type="Proteomes" id="UP000596661">
    <property type="component" value="Chromosome 3"/>
</dbReference>
<accession>A0A803PB91</accession>
<evidence type="ECO:0000256" key="1">
    <source>
        <dbReference type="SAM" id="MobiDB-lite"/>
    </source>
</evidence>